<dbReference type="Proteomes" id="UP001249851">
    <property type="component" value="Unassembled WGS sequence"/>
</dbReference>
<protein>
    <submittedName>
        <fullName evidence="1">Uncharacterized protein</fullName>
    </submittedName>
</protein>
<name>A0AAD9PSU7_ACRCE</name>
<evidence type="ECO:0000313" key="2">
    <source>
        <dbReference type="Proteomes" id="UP001249851"/>
    </source>
</evidence>
<accession>A0AAD9PSU7</accession>
<dbReference type="InterPro" id="IPR004242">
    <property type="entry name" value="Transposase_21"/>
</dbReference>
<proteinExistence type="predicted"/>
<sequence>MHLVWKTYHFSPKSKRDLKTLGSQLGIDVLQPTRVKGSRWLPHVSRALYVFIKPVKDGDLVKDESQYAAVLQHMEHLASTSPKAEIKGRALNVSCTMKEACFVAFCHFLADMFQILETGILGLLRYPVTRRKINLHAIEDIQDGLLYKHFGSEGSSKYNIWPVYLAVNELPPNCRSKSIFLGLWFGYSKPDFLTFLQPFSKEFQDIYSKGMVVTNTEGKDITLRGILLCGTADAPAKSLMQNFVQFNGFNECSYCTEQGKTVTGARGHTHAYPFNRGNLLKGYETERTYENTLQHAYDAHKSQLKHPSYYGIADCCLQPAADIRLSSDNFTNCEPGHIIPVKRENCSNVIFPVTSNTVLCILVDCKSG</sequence>
<dbReference type="EMBL" id="JARQWQ010000156">
    <property type="protein sequence ID" value="KAK2548080.1"/>
    <property type="molecule type" value="Genomic_DNA"/>
</dbReference>
<keyword evidence="2" id="KW-1185">Reference proteome</keyword>
<evidence type="ECO:0000313" key="1">
    <source>
        <dbReference type="EMBL" id="KAK2548080.1"/>
    </source>
</evidence>
<dbReference type="AlphaFoldDB" id="A0AAD9PSU7"/>
<comment type="caution">
    <text evidence="1">The sequence shown here is derived from an EMBL/GenBank/DDBJ whole genome shotgun (WGS) entry which is preliminary data.</text>
</comment>
<organism evidence="1 2">
    <name type="scientific">Acropora cervicornis</name>
    <name type="common">Staghorn coral</name>
    <dbReference type="NCBI Taxonomy" id="6130"/>
    <lineage>
        <taxon>Eukaryota</taxon>
        <taxon>Metazoa</taxon>
        <taxon>Cnidaria</taxon>
        <taxon>Anthozoa</taxon>
        <taxon>Hexacorallia</taxon>
        <taxon>Scleractinia</taxon>
        <taxon>Astrocoeniina</taxon>
        <taxon>Acroporidae</taxon>
        <taxon>Acropora</taxon>
    </lineage>
</organism>
<gene>
    <name evidence="1" type="ORF">P5673_031779</name>
</gene>
<dbReference type="Pfam" id="PF02992">
    <property type="entry name" value="Transposase_21"/>
    <property type="match status" value="1"/>
</dbReference>
<reference evidence="1" key="2">
    <citation type="journal article" date="2023" name="Science">
        <title>Genomic signatures of disease resistance in endangered staghorn corals.</title>
        <authorList>
            <person name="Vollmer S.V."/>
            <person name="Selwyn J.D."/>
            <person name="Despard B.A."/>
            <person name="Roesel C.L."/>
        </authorList>
    </citation>
    <scope>NUCLEOTIDE SEQUENCE</scope>
    <source>
        <strain evidence="1">K2</strain>
    </source>
</reference>
<reference evidence="1" key="1">
    <citation type="journal article" date="2023" name="G3 (Bethesda)">
        <title>Whole genome assembly and annotation of the endangered Caribbean coral Acropora cervicornis.</title>
        <authorList>
            <person name="Selwyn J.D."/>
            <person name="Vollmer S.V."/>
        </authorList>
    </citation>
    <scope>NUCLEOTIDE SEQUENCE</scope>
    <source>
        <strain evidence="1">K2</strain>
    </source>
</reference>